<keyword evidence="2" id="KW-0808">Transferase</keyword>
<organism evidence="3 4">
    <name type="scientific">Geomobilimonas luticola</name>
    <dbReference type="NCBI Taxonomy" id="1114878"/>
    <lineage>
        <taxon>Bacteria</taxon>
        <taxon>Pseudomonadati</taxon>
        <taxon>Thermodesulfobacteriota</taxon>
        <taxon>Desulfuromonadia</taxon>
        <taxon>Geobacterales</taxon>
        <taxon>Geobacteraceae</taxon>
        <taxon>Geomobilimonas</taxon>
    </lineage>
</organism>
<dbReference type="EMBL" id="JAHCVK010000002">
    <property type="protein sequence ID" value="MBT0653038.1"/>
    <property type="molecule type" value="Genomic_DNA"/>
</dbReference>
<dbReference type="PANTHER" id="PTHR30160:SF7">
    <property type="entry name" value="ADP-HEPTOSE--LPS HEPTOSYLTRANSFERASE 2"/>
    <property type="match status" value="1"/>
</dbReference>
<sequence>MQTIFLKIMDTYLGPLVSVMSRPQQPRQIVKPATVLLIRPGGIGDAVLLIPAIDAIKQAYPECTIDILAEKRNAAVFDLAAGIGTVYRYDTCSGLSKVLRNRYDAVIDTEQWYRLSVIVARLVRSPVKIGFGTNERKRLFTHPVTYSLDDYEADSFLKLLQPLGITASAALRTPFLRIPEAASLTASSLLVEVGVKRFVALFPGASVQEKRWETERFVSVAARLTARGTTVVVIGGREEVAIGEEIVKGGGVNLAGRTSLMETAAIIARADLLLSGDSGVLHLAAGLDIPTVALFGPSSIAKWAPRGGGGRVVSTRTTCSPCSRYGTIPPCRHDVRCMADITADEVALSVESVLAERDGRKKKCEGQ</sequence>
<protein>
    <submittedName>
        <fullName evidence="3">Glycosyltransferase family 9 protein</fullName>
    </submittedName>
</protein>
<keyword evidence="4" id="KW-1185">Reference proteome</keyword>
<dbReference type="RefSeq" id="WP_214175022.1">
    <property type="nucleotide sequence ID" value="NZ_JAHCVK010000002.1"/>
</dbReference>
<dbReference type="InterPro" id="IPR002201">
    <property type="entry name" value="Glyco_trans_9"/>
</dbReference>
<dbReference type="Pfam" id="PF01075">
    <property type="entry name" value="Glyco_transf_9"/>
    <property type="match status" value="1"/>
</dbReference>
<comment type="caution">
    <text evidence="3">The sequence shown here is derived from an EMBL/GenBank/DDBJ whole genome shotgun (WGS) entry which is preliminary data.</text>
</comment>
<dbReference type="SUPFAM" id="SSF53756">
    <property type="entry name" value="UDP-Glycosyltransferase/glycogen phosphorylase"/>
    <property type="match status" value="1"/>
</dbReference>
<dbReference type="Gene3D" id="3.40.50.2000">
    <property type="entry name" value="Glycogen Phosphorylase B"/>
    <property type="match status" value="2"/>
</dbReference>
<dbReference type="InterPro" id="IPR051199">
    <property type="entry name" value="LPS_LOS_Heptosyltrfase"/>
</dbReference>
<dbReference type="CDD" id="cd03789">
    <property type="entry name" value="GT9_LPS_heptosyltransferase"/>
    <property type="match status" value="1"/>
</dbReference>
<dbReference type="Proteomes" id="UP000756860">
    <property type="component" value="Unassembled WGS sequence"/>
</dbReference>
<gene>
    <name evidence="3" type="ORF">KI810_08215</name>
</gene>
<evidence type="ECO:0000256" key="1">
    <source>
        <dbReference type="ARBA" id="ARBA00022676"/>
    </source>
</evidence>
<dbReference type="PANTHER" id="PTHR30160">
    <property type="entry name" value="TETRAACYLDISACCHARIDE 4'-KINASE-RELATED"/>
    <property type="match status" value="1"/>
</dbReference>
<accession>A0ABS5SCD5</accession>
<proteinExistence type="predicted"/>
<name>A0ABS5SCD5_9BACT</name>
<evidence type="ECO:0000313" key="3">
    <source>
        <dbReference type="EMBL" id="MBT0653038.1"/>
    </source>
</evidence>
<evidence type="ECO:0000313" key="4">
    <source>
        <dbReference type="Proteomes" id="UP000756860"/>
    </source>
</evidence>
<keyword evidence="1" id="KW-0328">Glycosyltransferase</keyword>
<reference evidence="3 4" key="1">
    <citation type="submission" date="2021-05" db="EMBL/GenBank/DDBJ databases">
        <title>The draft genome of Geobacter luticola JCM 17780.</title>
        <authorList>
            <person name="Xu Z."/>
            <person name="Masuda Y."/>
            <person name="Itoh H."/>
            <person name="Senoo K."/>
        </authorList>
    </citation>
    <scope>NUCLEOTIDE SEQUENCE [LARGE SCALE GENOMIC DNA]</scope>
    <source>
        <strain evidence="3 4">JCM 17780</strain>
    </source>
</reference>
<evidence type="ECO:0000256" key="2">
    <source>
        <dbReference type="ARBA" id="ARBA00022679"/>
    </source>
</evidence>